<evidence type="ECO:0000313" key="1">
    <source>
        <dbReference type="EMBL" id="CBI11307.1"/>
    </source>
</evidence>
<organism evidence="1">
    <name type="scientific">mine drainage metagenome</name>
    <dbReference type="NCBI Taxonomy" id="410659"/>
    <lineage>
        <taxon>unclassified sequences</taxon>
        <taxon>metagenomes</taxon>
        <taxon>ecological metagenomes</taxon>
    </lineage>
</organism>
<dbReference type="AlphaFoldDB" id="E6QVN4"/>
<evidence type="ECO:0008006" key="2">
    <source>
        <dbReference type="Google" id="ProtNLM"/>
    </source>
</evidence>
<gene>
    <name evidence="1" type="ORF">CARN7_2125</name>
</gene>
<protein>
    <recommendedName>
        <fullName evidence="2">Sce7726 family protein</fullName>
    </recommendedName>
</protein>
<name>E6QVN4_9ZZZZ</name>
<dbReference type="NCBIfam" id="NF033832">
    <property type="entry name" value="sce7726_fam"/>
    <property type="match status" value="1"/>
</dbReference>
<dbReference type="EMBL" id="CABR01000133">
    <property type="protein sequence ID" value="CBI11307.1"/>
    <property type="molecule type" value="Genomic_DNA"/>
</dbReference>
<sequence length="204" mass="23026">MRKHIATNVGSNLLDEAGVRSALLHKLNGANFDGALIQEEFRIECGGARVDVAVIGPKLVGYEIKSDYDSFARFPNQIHAYNRIFDQINLVCGPTHTEYAERVIPSWWGLWIAERDVNGVVILKQLRAAQDNPKQDPFSLASLLWRDEAAFVLSSELIKMPLRASSHQLWEEISKSLSIPRIKHVVTESLLKRQNYNESTVNAM</sequence>
<proteinExistence type="predicted"/>
<reference evidence="1" key="1">
    <citation type="submission" date="2009-10" db="EMBL/GenBank/DDBJ databases">
        <title>Diversity of trophic interactions inside an arsenic-rich microbial ecosystem.</title>
        <authorList>
            <person name="Bertin P.N."/>
            <person name="Heinrich-Salmeron A."/>
            <person name="Pelletier E."/>
            <person name="Goulhen-Chollet F."/>
            <person name="Arsene-Ploetze F."/>
            <person name="Gallien S."/>
            <person name="Calteau A."/>
            <person name="Vallenet D."/>
            <person name="Casiot C."/>
            <person name="Chane-Woon-Ming B."/>
            <person name="Giloteaux L."/>
            <person name="Barakat M."/>
            <person name="Bonnefoy V."/>
            <person name="Bruneel O."/>
            <person name="Chandler M."/>
            <person name="Cleiss J."/>
            <person name="Duran R."/>
            <person name="Elbaz-Poulichet F."/>
            <person name="Fonknechten N."/>
            <person name="Lauga B."/>
            <person name="Mornico D."/>
            <person name="Ortet P."/>
            <person name="Schaeffer C."/>
            <person name="Siguier P."/>
            <person name="Alexander Thil Smith A."/>
            <person name="Van Dorsselaer A."/>
            <person name="Weissenbach J."/>
            <person name="Medigue C."/>
            <person name="Le Paslier D."/>
        </authorList>
    </citation>
    <scope>NUCLEOTIDE SEQUENCE</scope>
</reference>
<comment type="caution">
    <text evidence="1">The sequence shown here is derived from an EMBL/GenBank/DDBJ whole genome shotgun (WGS) entry which is preliminary data.</text>
</comment>
<dbReference type="InterPro" id="IPR047729">
    <property type="entry name" value="Sce7726-like"/>
</dbReference>
<accession>E6QVN4</accession>